<dbReference type="RefSeq" id="WP_331212733.1">
    <property type="nucleotide sequence ID" value="NZ_JAZGQK010000003.1"/>
</dbReference>
<organism evidence="1 2">
    <name type="scientific">Plantactinospora sonchi</name>
    <dbReference type="NCBI Taxonomy" id="1544735"/>
    <lineage>
        <taxon>Bacteria</taxon>
        <taxon>Bacillati</taxon>
        <taxon>Actinomycetota</taxon>
        <taxon>Actinomycetes</taxon>
        <taxon>Micromonosporales</taxon>
        <taxon>Micromonosporaceae</taxon>
        <taxon>Plantactinospora</taxon>
    </lineage>
</organism>
<gene>
    <name evidence="1" type="ORF">V1633_03785</name>
</gene>
<evidence type="ECO:0000313" key="2">
    <source>
        <dbReference type="Proteomes" id="UP001332243"/>
    </source>
</evidence>
<dbReference type="Proteomes" id="UP001332243">
    <property type="component" value="Unassembled WGS sequence"/>
</dbReference>
<keyword evidence="2" id="KW-1185">Reference proteome</keyword>
<comment type="caution">
    <text evidence="1">The sequence shown here is derived from an EMBL/GenBank/DDBJ whole genome shotgun (WGS) entry which is preliminary data.</text>
</comment>
<dbReference type="InterPro" id="IPR015797">
    <property type="entry name" value="NUDIX_hydrolase-like_dom_sf"/>
</dbReference>
<dbReference type="SUPFAM" id="SSF55811">
    <property type="entry name" value="Nudix"/>
    <property type="match status" value="1"/>
</dbReference>
<evidence type="ECO:0000313" key="1">
    <source>
        <dbReference type="EMBL" id="MEE6257611.1"/>
    </source>
</evidence>
<dbReference type="EMBL" id="JAZGQK010000003">
    <property type="protein sequence ID" value="MEE6257611.1"/>
    <property type="molecule type" value="Genomic_DNA"/>
</dbReference>
<reference evidence="1 2" key="1">
    <citation type="submission" date="2024-01" db="EMBL/GenBank/DDBJ databases">
        <title>Genome insights into Plantactinospora sonchi sp. nov.</title>
        <authorList>
            <person name="Wang L."/>
        </authorList>
    </citation>
    <scope>NUCLEOTIDE SEQUENCE [LARGE SCALE GENOMIC DNA]</scope>
    <source>
        <strain evidence="1 2">NEAU-QY2</strain>
    </source>
</reference>
<evidence type="ECO:0008006" key="3">
    <source>
        <dbReference type="Google" id="ProtNLM"/>
    </source>
</evidence>
<accession>A0ABU7RM95</accession>
<sequence>MQWILATAGAIVVGVLTNLVYDLVKYGTVRLPTALDRRSTPKALRGHDPVGQGLTPFVTWSKERQLSPASLRTTFVGRLDRPHLLAGDRWDRAVATLEAAGDRGDTGYVSHIEIDTGEHPAARDLRVHIARSRYAECLAAKDLATGEPDLASRLAAAMATGVAPFAEVVPPTMVSASVAVLSAEGRFLALRRSLAVRTFPGQWTVGINESMKYSAEPGAEEDFFGLVRRGLREELGLGPGDYGRIGLSWLGWSSPACCWVVVASVRARLSAAEIDARREQCHSVYEHDLARWLPLTRRRVDAIVRGDGPGPDGATGWAYLAPLVVGELWRFRDLV</sequence>
<name>A0ABU7RM95_9ACTN</name>
<proteinExistence type="predicted"/>
<protein>
    <recommendedName>
        <fullName evidence="3">Nudix hydrolase domain-containing protein</fullName>
    </recommendedName>
</protein>
<dbReference type="Gene3D" id="3.90.79.10">
    <property type="entry name" value="Nucleoside Triphosphate Pyrophosphohydrolase"/>
    <property type="match status" value="1"/>
</dbReference>